<sequence>MATKVATMRTLMGFVAMALLMELALAVDHTVGAPNGGWDLSTDMQTWASSQTFAVGDNLVFQYSSTHDVLEVSKANYDSCSTSNPISTNVNSPTRIPLTASGNRYFICGIAGHCSGGMKVEITTAGTSPAPPQTTTPSAPTPPTDNSSPPPPPVTGETVNPPAPSSAITLKATLGSILGFGFLVVMLLSL</sequence>
<accession>A0ACB9GCS5</accession>
<reference evidence="1 2" key="2">
    <citation type="journal article" date="2022" name="Mol. Ecol. Resour.">
        <title>The genomes of chicory, endive, great burdock and yacon provide insights into Asteraceae paleo-polyploidization history and plant inulin production.</title>
        <authorList>
            <person name="Fan W."/>
            <person name="Wang S."/>
            <person name="Wang H."/>
            <person name="Wang A."/>
            <person name="Jiang F."/>
            <person name="Liu H."/>
            <person name="Zhao H."/>
            <person name="Xu D."/>
            <person name="Zhang Y."/>
        </authorList>
    </citation>
    <scope>NUCLEOTIDE SEQUENCE [LARGE SCALE GENOMIC DNA]</scope>
    <source>
        <strain evidence="2">cv. Punajuju</strain>
        <tissue evidence="1">Leaves</tissue>
    </source>
</reference>
<organism evidence="1 2">
    <name type="scientific">Cichorium intybus</name>
    <name type="common">Chicory</name>
    <dbReference type="NCBI Taxonomy" id="13427"/>
    <lineage>
        <taxon>Eukaryota</taxon>
        <taxon>Viridiplantae</taxon>
        <taxon>Streptophyta</taxon>
        <taxon>Embryophyta</taxon>
        <taxon>Tracheophyta</taxon>
        <taxon>Spermatophyta</taxon>
        <taxon>Magnoliopsida</taxon>
        <taxon>eudicotyledons</taxon>
        <taxon>Gunneridae</taxon>
        <taxon>Pentapetalae</taxon>
        <taxon>asterids</taxon>
        <taxon>campanulids</taxon>
        <taxon>Asterales</taxon>
        <taxon>Asteraceae</taxon>
        <taxon>Cichorioideae</taxon>
        <taxon>Cichorieae</taxon>
        <taxon>Cichoriinae</taxon>
        <taxon>Cichorium</taxon>
    </lineage>
</organism>
<evidence type="ECO:0000313" key="1">
    <source>
        <dbReference type="EMBL" id="KAI3780806.1"/>
    </source>
</evidence>
<comment type="caution">
    <text evidence="1">The sequence shown here is derived from an EMBL/GenBank/DDBJ whole genome shotgun (WGS) entry which is preliminary data.</text>
</comment>
<reference evidence="2" key="1">
    <citation type="journal article" date="2022" name="Mol. Ecol. Resour.">
        <title>The genomes of chicory, endive, great burdock and yacon provide insights into Asteraceae palaeo-polyploidization history and plant inulin production.</title>
        <authorList>
            <person name="Fan W."/>
            <person name="Wang S."/>
            <person name="Wang H."/>
            <person name="Wang A."/>
            <person name="Jiang F."/>
            <person name="Liu H."/>
            <person name="Zhao H."/>
            <person name="Xu D."/>
            <person name="Zhang Y."/>
        </authorList>
    </citation>
    <scope>NUCLEOTIDE SEQUENCE [LARGE SCALE GENOMIC DNA]</scope>
    <source>
        <strain evidence="2">cv. Punajuju</strain>
    </source>
</reference>
<proteinExistence type="predicted"/>
<keyword evidence="2" id="KW-1185">Reference proteome</keyword>
<dbReference type="EMBL" id="CM042010">
    <property type="protein sequence ID" value="KAI3780806.1"/>
    <property type="molecule type" value="Genomic_DNA"/>
</dbReference>
<evidence type="ECO:0000313" key="2">
    <source>
        <dbReference type="Proteomes" id="UP001055811"/>
    </source>
</evidence>
<name>A0ACB9GCS5_CICIN</name>
<gene>
    <name evidence="1" type="ORF">L2E82_10797</name>
</gene>
<protein>
    <submittedName>
        <fullName evidence="1">Uncharacterized protein</fullName>
    </submittedName>
</protein>
<dbReference type="Proteomes" id="UP001055811">
    <property type="component" value="Linkage Group LG02"/>
</dbReference>